<dbReference type="PANTHER" id="PTHR11629:SF63">
    <property type="entry name" value="V-TYPE PROTON ATPASE SUBUNIT A"/>
    <property type="match status" value="1"/>
</dbReference>
<evidence type="ECO:0000256" key="6">
    <source>
        <dbReference type="ARBA" id="ARBA00023065"/>
    </source>
</evidence>
<comment type="subcellular location">
    <subcellularLocation>
        <location evidence="1">Membrane</location>
        <topology evidence="1">Multi-pass membrane protein</topology>
    </subcellularLocation>
</comment>
<accession>A0ABR5VH53</accession>
<organism evidence="9 10">
    <name type="scientific">Marichromatium gracile</name>
    <name type="common">Chromatium gracile</name>
    <dbReference type="NCBI Taxonomy" id="1048"/>
    <lineage>
        <taxon>Bacteria</taxon>
        <taxon>Pseudomonadati</taxon>
        <taxon>Pseudomonadota</taxon>
        <taxon>Gammaproteobacteria</taxon>
        <taxon>Chromatiales</taxon>
        <taxon>Chromatiaceae</taxon>
        <taxon>Marichromatium</taxon>
    </lineage>
</organism>
<feature type="transmembrane region" description="Helical" evidence="8">
    <location>
        <begin position="313"/>
        <end position="343"/>
    </location>
</feature>
<keyword evidence="10" id="KW-1185">Reference proteome</keyword>
<keyword evidence="7 8" id="KW-0472">Membrane</keyword>
<evidence type="ECO:0000256" key="4">
    <source>
        <dbReference type="ARBA" id="ARBA00022692"/>
    </source>
</evidence>
<feature type="transmembrane region" description="Helical" evidence="8">
    <location>
        <begin position="541"/>
        <end position="564"/>
    </location>
</feature>
<dbReference type="PANTHER" id="PTHR11629">
    <property type="entry name" value="VACUOLAR PROTON ATPASES"/>
    <property type="match status" value="1"/>
</dbReference>
<evidence type="ECO:0000313" key="9">
    <source>
        <dbReference type="EMBL" id="KXX64909.1"/>
    </source>
</evidence>
<feature type="transmembrane region" description="Helical" evidence="8">
    <location>
        <begin position="355"/>
        <end position="378"/>
    </location>
</feature>
<sequence length="601" mass="66029">MSIMTMRRVTLAGLAADKDAVLEQLQQLGCMHLVELGTHPREPERAPSPHALEARKALRHLREVPDKRRQVREPTDFDLAATIAQVLDNQQRLRDISDRRDALRQRLAELDPWGEFSLPEPAALAGRKLWFYILPLRQLDALERLELPWQIVHRDHRQAWVVVIAEREPPADALPVARTHTGALSRSEVARRLERAEIELETVIAERHALTRWIYLLSSHLAEAEDQAGLNYARAQTYDDEALFLVQGWVALEDCPGVQALADQLGLALLLEAPGADDQPPTRLDNPAPVAAGQDLVGFYQMPAYRSWDPSRVLFFSFTLFFAMILSDAGYALVLGATLALGWRRLGRSETGGRLRLLALALCGGALLWGILVGSYFGVTPAPDGLLGQLRVFDLDDFATMMWLSVAIGVLHLVLANVERALSSGPGAERRVALAWVAALLGGFALWSGTGPSGAVWLATLGQWLLGGGLIALFALGSDRPIRGPTSALLRLLDGLRQLARITQAFGDVLSYLRLFALGLASASLALTFNELARDVQQGQPGLGLLLSILILLVGHTLNLALCLMSGVVHGLRLNFIEFYNWALAGEGYPFRPFKKTELSE</sequence>
<keyword evidence="4 8" id="KW-0812">Transmembrane</keyword>
<protein>
    <submittedName>
        <fullName evidence="9">ATP synthase subunit I</fullName>
    </submittedName>
</protein>
<dbReference type="Proteomes" id="UP000075766">
    <property type="component" value="Unassembled WGS sequence"/>
</dbReference>
<comment type="similarity">
    <text evidence="2">Belongs to the V-ATPase 116 kDa subunit family.</text>
</comment>
<dbReference type="Pfam" id="PF01496">
    <property type="entry name" value="V_ATPase_I"/>
    <property type="match status" value="1"/>
</dbReference>
<evidence type="ECO:0000256" key="8">
    <source>
        <dbReference type="SAM" id="Phobius"/>
    </source>
</evidence>
<dbReference type="RefSeq" id="WP_062274628.1">
    <property type="nucleotide sequence ID" value="NZ_LSYU01000044.1"/>
</dbReference>
<evidence type="ECO:0000256" key="7">
    <source>
        <dbReference type="ARBA" id="ARBA00023136"/>
    </source>
</evidence>
<keyword evidence="5 8" id="KW-1133">Transmembrane helix</keyword>
<evidence type="ECO:0000256" key="3">
    <source>
        <dbReference type="ARBA" id="ARBA00022448"/>
    </source>
</evidence>
<evidence type="ECO:0000256" key="5">
    <source>
        <dbReference type="ARBA" id="ARBA00022989"/>
    </source>
</evidence>
<name>A0ABR5VH53_MARGR</name>
<feature type="transmembrane region" description="Helical" evidence="8">
    <location>
        <begin position="398"/>
        <end position="418"/>
    </location>
</feature>
<reference evidence="9 10" key="1">
    <citation type="submission" date="2016-02" db="EMBL/GenBank/DDBJ databases">
        <title>Genome sequence of Marichromatium gracile YL-28, a purple sulfur bacterium.</title>
        <authorList>
            <person name="Zhao C."/>
            <person name="Hong X."/>
            <person name="Chen S."/>
            <person name="Yang S."/>
        </authorList>
    </citation>
    <scope>NUCLEOTIDE SEQUENCE [LARGE SCALE GENOMIC DNA]</scope>
    <source>
        <strain evidence="9 10">YL28</strain>
    </source>
</reference>
<gene>
    <name evidence="9" type="ORF">AY586_02175</name>
</gene>
<proteinExistence type="inferred from homology"/>
<evidence type="ECO:0000256" key="1">
    <source>
        <dbReference type="ARBA" id="ARBA00004141"/>
    </source>
</evidence>
<comment type="caution">
    <text evidence="9">The sequence shown here is derived from an EMBL/GenBank/DDBJ whole genome shotgun (WGS) entry which is preliminary data.</text>
</comment>
<feature type="transmembrane region" description="Helical" evidence="8">
    <location>
        <begin position="455"/>
        <end position="476"/>
    </location>
</feature>
<evidence type="ECO:0000313" key="10">
    <source>
        <dbReference type="Proteomes" id="UP000075766"/>
    </source>
</evidence>
<feature type="transmembrane region" description="Helical" evidence="8">
    <location>
        <begin position="430"/>
        <end position="449"/>
    </location>
</feature>
<evidence type="ECO:0000256" key="2">
    <source>
        <dbReference type="ARBA" id="ARBA00009904"/>
    </source>
</evidence>
<keyword evidence="3" id="KW-0813">Transport</keyword>
<keyword evidence="6" id="KW-0406">Ion transport</keyword>
<dbReference type="InterPro" id="IPR002490">
    <property type="entry name" value="V-ATPase_116kDa_su"/>
</dbReference>
<feature type="transmembrane region" description="Helical" evidence="8">
    <location>
        <begin position="509"/>
        <end position="529"/>
    </location>
</feature>
<dbReference type="EMBL" id="LSYU01000044">
    <property type="protein sequence ID" value="KXX64909.1"/>
    <property type="molecule type" value="Genomic_DNA"/>
</dbReference>